<dbReference type="PANTHER" id="PTHR30469:SF37">
    <property type="entry name" value="RAGD PROTEIN"/>
    <property type="match status" value="1"/>
</dbReference>
<dbReference type="InterPro" id="IPR058625">
    <property type="entry name" value="MdtA-like_BSH"/>
</dbReference>
<dbReference type="Pfam" id="PF25954">
    <property type="entry name" value="Beta-barrel_RND_2"/>
    <property type="match status" value="1"/>
</dbReference>
<dbReference type="Gene3D" id="2.40.50.100">
    <property type="match status" value="1"/>
</dbReference>
<name>A0ABX7NIZ3_9BACT</name>
<dbReference type="Pfam" id="PF25917">
    <property type="entry name" value="BSH_RND"/>
    <property type="match status" value="1"/>
</dbReference>
<comment type="subcellular location">
    <subcellularLocation>
        <location evidence="1">Cell envelope</location>
    </subcellularLocation>
</comment>
<dbReference type="Gene3D" id="1.10.287.470">
    <property type="entry name" value="Helix hairpin bin"/>
    <property type="match status" value="1"/>
</dbReference>
<feature type="region of interest" description="Disordered" evidence="4">
    <location>
        <begin position="1"/>
        <end position="21"/>
    </location>
</feature>
<accession>A0ABX7NIZ3</accession>
<dbReference type="Proteomes" id="UP000663090">
    <property type="component" value="Chromosome"/>
</dbReference>
<dbReference type="Gene3D" id="2.40.420.20">
    <property type="match status" value="1"/>
</dbReference>
<dbReference type="PANTHER" id="PTHR30469">
    <property type="entry name" value="MULTIDRUG RESISTANCE PROTEIN MDTA"/>
    <property type="match status" value="1"/>
</dbReference>
<protein>
    <submittedName>
        <fullName evidence="8">Efflux RND transporter periplasmic adaptor subunit</fullName>
    </submittedName>
</protein>
<evidence type="ECO:0000259" key="7">
    <source>
        <dbReference type="Pfam" id="PF25967"/>
    </source>
</evidence>
<keyword evidence="3" id="KW-0813">Transport</keyword>
<evidence type="ECO:0000256" key="1">
    <source>
        <dbReference type="ARBA" id="ARBA00004196"/>
    </source>
</evidence>
<feature type="domain" description="CusB-like beta-barrel" evidence="6">
    <location>
        <begin position="242"/>
        <end position="311"/>
    </location>
</feature>
<feature type="domain" description="Multidrug resistance protein MdtA-like C-terminal permuted SH3" evidence="7">
    <location>
        <begin position="320"/>
        <end position="375"/>
    </location>
</feature>
<sequence>MKPQAPDTNETEPRVPPPAKPGRGWAWGLGAALLVLLSLGVAPRLERERALDRRAEESRQPPLVATVPVRRATSKAELTLPGTVLPIQKASLHARISGFVGRIHVELGDKVRAGQLLAEIEAPELQAECKRARARLDETERNLEFAQASAERNQTLAREGNVSHEASEEARARANSAEAALKGAKAEVERLEALYAYRRVVAPFEGLIVRRNVDPGALVTAGSATGVTSLFEMAQTHALKVYVDVPQSLASDIHPGLEARITTLDAPARALPGRVVRTSGVLDPGTRTLLTEVQLTNEHGLFAGAFVRVRLLIERDVPPLLVPASALAARREGMTLLVVDAANAVQQRVVVLGRDLGSQVEVLEGVSEADRVVLSPPDTLGEGSVVRVAQGQAAL</sequence>
<evidence type="ECO:0000259" key="6">
    <source>
        <dbReference type="Pfam" id="PF25954"/>
    </source>
</evidence>
<dbReference type="SUPFAM" id="SSF111369">
    <property type="entry name" value="HlyD-like secretion proteins"/>
    <property type="match status" value="1"/>
</dbReference>
<proteinExistence type="inferred from homology"/>
<evidence type="ECO:0000313" key="8">
    <source>
        <dbReference type="EMBL" id="QSQ17545.1"/>
    </source>
</evidence>
<evidence type="ECO:0000313" key="9">
    <source>
        <dbReference type="Proteomes" id="UP000663090"/>
    </source>
</evidence>
<dbReference type="Pfam" id="PF25967">
    <property type="entry name" value="RND-MFP_C"/>
    <property type="match status" value="1"/>
</dbReference>
<dbReference type="InterPro" id="IPR006143">
    <property type="entry name" value="RND_pump_MFP"/>
</dbReference>
<dbReference type="InterPro" id="IPR058792">
    <property type="entry name" value="Beta-barrel_RND_2"/>
</dbReference>
<dbReference type="EMBL" id="CP071091">
    <property type="protein sequence ID" value="QSQ17545.1"/>
    <property type="molecule type" value="Genomic_DNA"/>
</dbReference>
<evidence type="ECO:0000259" key="5">
    <source>
        <dbReference type="Pfam" id="PF25917"/>
    </source>
</evidence>
<dbReference type="RefSeq" id="WP_206719164.1">
    <property type="nucleotide sequence ID" value="NZ_CP071091.1"/>
</dbReference>
<feature type="domain" description="Multidrug resistance protein MdtA-like barrel-sandwich hybrid" evidence="5">
    <location>
        <begin position="89"/>
        <end position="226"/>
    </location>
</feature>
<evidence type="ECO:0000256" key="4">
    <source>
        <dbReference type="SAM" id="MobiDB-lite"/>
    </source>
</evidence>
<gene>
    <name evidence="8" type="ORF">JY572_16530</name>
</gene>
<reference evidence="8 9" key="1">
    <citation type="submission" date="2021-02" db="EMBL/GenBank/DDBJ databases">
        <title>De Novo genome assembly of isolated myxobacteria.</title>
        <authorList>
            <person name="Stevens D.C."/>
        </authorList>
    </citation>
    <scope>NUCLEOTIDE SEQUENCE [LARGE SCALE GENOMIC DNA]</scope>
    <source>
        <strain evidence="8 9">SCHIC003</strain>
    </source>
</reference>
<feature type="region of interest" description="Disordered" evidence="4">
    <location>
        <begin position="152"/>
        <end position="171"/>
    </location>
</feature>
<dbReference type="InterPro" id="IPR058627">
    <property type="entry name" value="MdtA-like_C"/>
</dbReference>
<keyword evidence="9" id="KW-1185">Reference proteome</keyword>
<comment type="similarity">
    <text evidence="2">Belongs to the membrane fusion protein (MFP) (TC 8.A.1) family.</text>
</comment>
<dbReference type="NCBIfam" id="TIGR01730">
    <property type="entry name" value="RND_mfp"/>
    <property type="match status" value="1"/>
</dbReference>
<feature type="compositionally biased region" description="Basic and acidic residues" evidence="4">
    <location>
        <begin position="161"/>
        <end position="171"/>
    </location>
</feature>
<evidence type="ECO:0000256" key="3">
    <source>
        <dbReference type="ARBA" id="ARBA00022448"/>
    </source>
</evidence>
<dbReference type="Gene3D" id="2.40.30.170">
    <property type="match status" value="1"/>
</dbReference>
<organism evidence="8 9">
    <name type="scientific">Myxococcus landrumensis</name>
    <dbReference type="NCBI Taxonomy" id="2813577"/>
    <lineage>
        <taxon>Bacteria</taxon>
        <taxon>Pseudomonadati</taxon>
        <taxon>Myxococcota</taxon>
        <taxon>Myxococcia</taxon>
        <taxon>Myxococcales</taxon>
        <taxon>Cystobacterineae</taxon>
        <taxon>Myxococcaceae</taxon>
        <taxon>Myxococcus</taxon>
    </lineage>
</organism>
<evidence type="ECO:0000256" key="2">
    <source>
        <dbReference type="ARBA" id="ARBA00009477"/>
    </source>
</evidence>